<gene>
    <name evidence="1" type="ORF">FMV2238Y02_06320</name>
</gene>
<proteinExistence type="predicted"/>
<keyword evidence="2" id="KW-1185">Reference proteome</keyword>
<sequence length="70" mass="8087">MIDITYLTNSKQEKQVSYASYDDYKQAQFACQIAIADYFPVTKVVVNGNQLDYTGSFGDFYFFLEKHGLH</sequence>
<dbReference type="Pfam" id="PF15507">
    <property type="entry name" value="DUF4649"/>
    <property type="match status" value="1"/>
</dbReference>
<organism evidence="1 2">
    <name type="scientific">Streptococcus canis</name>
    <dbReference type="NCBI Taxonomy" id="1329"/>
    <lineage>
        <taxon>Bacteria</taxon>
        <taxon>Bacillati</taxon>
        <taxon>Bacillota</taxon>
        <taxon>Bacilli</taxon>
        <taxon>Lactobacillales</taxon>
        <taxon>Streptococcaceae</taxon>
        <taxon>Streptococcus</taxon>
    </lineage>
</organism>
<evidence type="ECO:0008006" key="3">
    <source>
        <dbReference type="Google" id="ProtNLM"/>
    </source>
</evidence>
<accession>A0A3P5Y7X1</accession>
<dbReference type="Gene3D" id="3.30.1490.390">
    <property type="match status" value="1"/>
</dbReference>
<dbReference type="AlphaFoldDB" id="A0A3P5Y7X1"/>
<name>A0A3P5Y7X1_STRCB</name>
<reference evidence="1 2" key="1">
    <citation type="submission" date="2018-10" db="EMBL/GenBank/DDBJ databases">
        <authorList>
            <consortium name="Molecular Microbiology and Infection Unit (UMMI)"/>
            <person name="Machado M."/>
        </authorList>
    </citation>
    <scope>NUCLEOTIDE SEQUENCE [LARGE SCALE GENOMIC DNA]</scope>
    <source>
        <strain evidence="1">FMV2238.02</strain>
    </source>
</reference>
<dbReference type="EMBL" id="UXEP01000007">
    <property type="protein sequence ID" value="VDC42194.1"/>
    <property type="molecule type" value="Genomic_DNA"/>
</dbReference>
<protein>
    <recommendedName>
        <fullName evidence="3">30S ribosomal protein S16</fullName>
    </recommendedName>
</protein>
<dbReference type="InterPro" id="IPR027879">
    <property type="entry name" value="DUF4649"/>
</dbReference>
<dbReference type="Proteomes" id="UP000280759">
    <property type="component" value="Unassembled WGS sequence"/>
</dbReference>
<dbReference type="CDD" id="cd13784">
    <property type="entry name" value="SP_1775_like"/>
    <property type="match status" value="1"/>
</dbReference>
<evidence type="ECO:0000313" key="2">
    <source>
        <dbReference type="Proteomes" id="UP000280759"/>
    </source>
</evidence>
<dbReference type="RefSeq" id="WP_125073966.1">
    <property type="nucleotide sequence ID" value="NZ_UXEP01000007.1"/>
</dbReference>
<evidence type="ECO:0000313" key="1">
    <source>
        <dbReference type="EMBL" id="VDC42194.1"/>
    </source>
</evidence>